<gene>
    <name evidence="5" type="ORF">HUK82_07135</name>
</gene>
<dbReference type="InterPro" id="IPR013131">
    <property type="entry name" value="Mannitol_DH_N"/>
</dbReference>
<feature type="domain" description="Mannitol dehydrogenase C-terminal" evidence="4">
    <location>
        <begin position="287"/>
        <end position="450"/>
    </location>
</feature>
<evidence type="ECO:0000259" key="3">
    <source>
        <dbReference type="Pfam" id="PF01232"/>
    </source>
</evidence>
<evidence type="ECO:0000256" key="1">
    <source>
        <dbReference type="ARBA" id="ARBA00023002"/>
    </source>
</evidence>
<organism evidence="5 6">
    <name type="scientific">Ameyamaea chiangmaiensis</name>
    <dbReference type="NCBI Taxonomy" id="442969"/>
    <lineage>
        <taxon>Bacteria</taxon>
        <taxon>Pseudomonadati</taxon>
        <taxon>Pseudomonadota</taxon>
        <taxon>Alphaproteobacteria</taxon>
        <taxon>Acetobacterales</taxon>
        <taxon>Acetobacteraceae</taxon>
        <taxon>Ameyamaea</taxon>
    </lineage>
</organism>
<dbReference type="PANTHER" id="PTHR43362:SF1">
    <property type="entry name" value="MANNITOL DEHYDROGENASE 2-RELATED"/>
    <property type="match status" value="1"/>
</dbReference>
<dbReference type="Pfam" id="PF01232">
    <property type="entry name" value="Mannitol_dh"/>
    <property type="match status" value="1"/>
</dbReference>
<dbReference type="AlphaFoldDB" id="A0A850PDH7"/>
<protein>
    <submittedName>
        <fullName evidence="5">Mannitol dehydrogenase family protein</fullName>
    </submittedName>
</protein>
<dbReference type="Gene3D" id="1.10.1040.10">
    <property type="entry name" value="N-(1-d-carboxylethyl)-l-norvaline Dehydrogenase, domain 2"/>
    <property type="match status" value="1"/>
</dbReference>
<evidence type="ECO:0000256" key="2">
    <source>
        <dbReference type="ARBA" id="ARBA00023027"/>
    </source>
</evidence>
<dbReference type="PROSITE" id="PS00974">
    <property type="entry name" value="MANNITOL_DHGENASE"/>
    <property type="match status" value="1"/>
</dbReference>
<dbReference type="PANTHER" id="PTHR43362">
    <property type="entry name" value="MANNITOL DEHYDROGENASE DSF1-RELATED"/>
    <property type="match status" value="1"/>
</dbReference>
<comment type="caution">
    <text evidence="5">The sequence shown here is derived from an EMBL/GenBank/DDBJ whole genome shotgun (WGS) entry which is preliminary data.</text>
</comment>
<evidence type="ECO:0000313" key="6">
    <source>
        <dbReference type="Proteomes" id="UP000585665"/>
    </source>
</evidence>
<evidence type="ECO:0000259" key="4">
    <source>
        <dbReference type="Pfam" id="PF08125"/>
    </source>
</evidence>
<dbReference type="Pfam" id="PF08125">
    <property type="entry name" value="Mannitol_dh_C"/>
    <property type="match status" value="1"/>
</dbReference>
<dbReference type="SUPFAM" id="SSF48179">
    <property type="entry name" value="6-phosphogluconate dehydrogenase C-terminal domain-like"/>
    <property type="match status" value="1"/>
</dbReference>
<dbReference type="InterPro" id="IPR008927">
    <property type="entry name" value="6-PGluconate_DH-like_C_sf"/>
</dbReference>
<dbReference type="InterPro" id="IPR013118">
    <property type="entry name" value="Mannitol_DH_C"/>
</dbReference>
<keyword evidence="2" id="KW-0520">NAD</keyword>
<dbReference type="GO" id="GO:0016616">
    <property type="term" value="F:oxidoreductase activity, acting on the CH-OH group of donors, NAD or NADP as acceptor"/>
    <property type="evidence" value="ECO:0007669"/>
    <property type="project" value="TreeGrafter"/>
</dbReference>
<dbReference type="InterPro" id="IPR050988">
    <property type="entry name" value="Mannitol_DH/Oxidoreductase"/>
</dbReference>
<dbReference type="PRINTS" id="PR00084">
    <property type="entry name" value="MTLDHDRGNASE"/>
</dbReference>
<proteinExistence type="predicted"/>
<dbReference type="Proteomes" id="UP000585665">
    <property type="component" value="Unassembled WGS sequence"/>
</dbReference>
<accession>A0A850PDH7</accession>
<keyword evidence="6" id="KW-1185">Reference proteome</keyword>
<sequence length="486" mass="52279">MNRTSLASLPAGVRGPSYDPATLTTGIVHFGVGNFFRAHEAYYIDKILGESGANVWGILGVGLTAGARSEAKAASFTEQDCLYSLTETAADGASSVSVIGAMTGYRLAPADPEAVLDALSSPAVKIVTMTITEGGYNIDERDGTFRVDDDAVKADLASPGTPCTIFGFVAEALRRRRAAGTGPFTVMSCDNLRHNGDVAKTAFVGFARVLDADLAAWIEQNVTFPNAMVDRITPTVTPEIAAALNAHSGLDDAQPLVAETFTQWVVEDRFCAGRPPLENAGVQFVSDVTGYEHVKVRMLNASHVLLGFPALLLGYREVDKALADDDLRALIDTFLDRDVIPQIEAPEGVDLVTYKNTVLERFSNAAMGDQLLRVCGDGSSKIQVFWTETMRRSITSGHDLSRLVFGMAAYLEMLRGVDENGDRYTPFEPTLDAKMIALASDDDLSAGLALPTFDGWRSLMTPEITEAVVAARRSIRDKGVRANLPR</sequence>
<evidence type="ECO:0000313" key="5">
    <source>
        <dbReference type="EMBL" id="NVN40336.1"/>
    </source>
</evidence>
<name>A0A850PDH7_9PROT</name>
<dbReference type="InterPro" id="IPR036291">
    <property type="entry name" value="NAD(P)-bd_dom_sf"/>
</dbReference>
<reference evidence="5 6" key="1">
    <citation type="submission" date="2020-06" db="EMBL/GenBank/DDBJ databases">
        <title>Description of novel acetic acid bacteria.</title>
        <authorList>
            <person name="Sombolestani A."/>
        </authorList>
    </citation>
    <scope>NUCLEOTIDE SEQUENCE [LARGE SCALE GENOMIC DNA]</scope>
    <source>
        <strain evidence="5 6">LMG 27010</strain>
    </source>
</reference>
<dbReference type="RefSeq" id="WP_176613305.1">
    <property type="nucleotide sequence ID" value="NZ_JABXXR010000038.1"/>
</dbReference>
<dbReference type="InterPro" id="IPR000669">
    <property type="entry name" value="Mannitol_DH"/>
</dbReference>
<feature type="domain" description="Mannitol dehydrogenase N-terminal" evidence="3">
    <location>
        <begin position="26"/>
        <end position="278"/>
    </location>
</feature>
<dbReference type="EMBL" id="JABXXR010000038">
    <property type="protein sequence ID" value="NVN40336.1"/>
    <property type="molecule type" value="Genomic_DNA"/>
</dbReference>
<dbReference type="SUPFAM" id="SSF51735">
    <property type="entry name" value="NAD(P)-binding Rossmann-fold domains"/>
    <property type="match status" value="1"/>
</dbReference>
<keyword evidence="1" id="KW-0560">Oxidoreductase</keyword>
<dbReference type="InterPro" id="IPR023027">
    <property type="entry name" value="Mannitol_DH_CS"/>
</dbReference>
<dbReference type="GO" id="GO:0019594">
    <property type="term" value="P:mannitol metabolic process"/>
    <property type="evidence" value="ECO:0007669"/>
    <property type="project" value="InterPro"/>
</dbReference>
<dbReference type="InterPro" id="IPR013328">
    <property type="entry name" value="6PGD_dom2"/>
</dbReference>
<dbReference type="Gene3D" id="3.40.50.720">
    <property type="entry name" value="NAD(P)-binding Rossmann-like Domain"/>
    <property type="match status" value="1"/>
</dbReference>